<name>A0A7X9RWW7_9BACT</name>
<dbReference type="EMBL" id="JABANE010000058">
    <property type="protein sequence ID" value="NME70215.1"/>
    <property type="molecule type" value="Genomic_DNA"/>
</dbReference>
<comment type="caution">
    <text evidence="2">The sequence shown here is derived from an EMBL/GenBank/DDBJ whole genome shotgun (WGS) entry which is preliminary data.</text>
</comment>
<accession>A0A7X9RWW7</accession>
<proteinExistence type="predicted"/>
<keyword evidence="1" id="KW-1133">Transmembrane helix</keyword>
<dbReference type="AlphaFoldDB" id="A0A7X9RWW7"/>
<feature type="transmembrane region" description="Helical" evidence="1">
    <location>
        <begin position="7"/>
        <end position="24"/>
    </location>
</feature>
<keyword evidence="1" id="KW-0472">Membrane</keyword>
<dbReference type="Proteomes" id="UP000576082">
    <property type="component" value="Unassembled WGS sequence"/>
</dbReference>
<keyword evidence="3" id="KW-1185">Reference proteome</keyword>
<dbReference type="InterPro" id="IPR013785">
    <property type="entry name" value="Aldolase_TIM"/>
</dbReference>
<reference evidence="2 3" key="1">
    <citation type="submission" date="2020-04" db="EMBL/GenBank/DDBJ databases">
        <title>Flammeovirga sp. SR4, a novel species isolated from seawater.</title>
        <authorList>
            <person name="Wang X."/>
        </authorList>
    </citation>
    <scope>NUCLEOTIDE SEQUENCE [LARGE SCALE GENOMIC DNA]</scope>
    <source>
        <strain evidence="2 3">ATCC 23126</strain>
    </source>
</reference>
<evidence type="ECO:0000313" key="2">
    <source>
        <dbReference type="EMBL" id="NME70215.1"/>
    </source>
</evidence>
<evidence type="ECO:0000313" key="3">
    <source>
        <dbReference type="Proteomes" id="UP000576082"/>
    </source>
</evidence>
<dbReference type="RefSeq" id="WP_169658457.1">
    <property type="nucleotide sequence ID" value="NZ_JABANE010000058.1"/>
</dbReference>
<protein>
    <recommendedName>
        <fullName evidence="4">Alpha-galactosidase</fullName>
    </recommendedName>
</protein>
<evidence type="ECO:0000256" key="1">
    <source>
        <dbReference type="SAM" id="Phobius"/>
    </source>
</evidence>
<dbReference type="Gene3D" id="3.20.20.70">
    <property type="entry name" value="Aldolase class I"/>
    <property type="match status" value="1"/>
</dbReference>
<gene>
    <name evidence="2" type="ORF">HHU12_19725</name>
</gene>
<organism evidence="2 3">
    <name type="scientific">Flammeovirga aprica JL-4</name>
    <dbReference type="NCBI Taxonomy" id="694437"/>
    <lineage>
        <taxon>Bacteria</taxon>
        <taxon>Pseudomonadati</taxon>
        <taxon>Bacteroidota</taxon>
        <taxon>Cytophagia</taxon>
        <taxon>Cytophagales</taxon>
        <taxon>Flammeovirgaceae</taxon>
        <taxon>Flammeovirga</taxon>
    </lineage>
</organism>
<evidence type="ECO:0008006" key="4">
    <source>
        <dbReference type="Google" id="ProtNLM"/>
    </source>
</evidence>
<sequence>MKNKQFYLILVAVIITIITAYNTLETKTSIIENNLIKVVFNTDEGHYDIIDKAKDKRIVEKAYVEVNHFISTTYTTHKTTLKALKDELGEGQKLTVTSSRKDYPDLILEISLYNNKSYVVLNTGVVNHSDQKIRINKMSPLQKGVAYNKTKFESYFAIDGYSGGSLGWEWPGHGHTTAVHTQSLSCENNLMLTFGETIEEKNTLVMGGLTYKEFAKKAEAIKYVDHISLSLWCQDGVGKVVDTHSTYIPNEKFYLDFNLKNPFEALEKYANTVKVAQQVKLNHYTFPTLCLWYTHTNNTNDGVKQLDTAVEKGLLNYASMGIRIVPDNYKENNINGWFDDEHWQKYGFYTAPYETSEKFAKAIIDRGGIPFQYFQSTKTSTDYSEKYPEQCLFNDGSKKTGNLGPDWNIIGNGNYDLTDKDFEKHIKSSYAHLKKAGFQGLMVDYPHLSWHEDGGFDDEYTTTAGFHRKYFELAYNGLGKENSYVHERMRDSDVTLGVVSSKRTEGDTWSITPSMIKHTALRWYKNRVLVNWDMDAKDYTKVKTKNRDGIRTMFTMTYVASGRLLLGHSLYEMPDSVVYDLSRTLPYQSIPQTARPLDAFDLQKFCPQVYDYKVDKDWHQLTFFNDNPRRPTTISVDFLQNASFSGLDLEEEKQYYIYDFWNDQYIGKQKGDSELKQVLRPGESRMMSIHAEEDHPQFISTNRHIMQGMLDVKACAWNANENSLSGISAVVANDPYELVIAKNSHKGLAIEVSEGTAKWVDINKEIAKVVINSPSNAEIKWKVKFHENPRNMK</sequence>
<keyword evidence="1" id="KW-0812">Transmembrane</keyword>